<evidence type="ECO:0000256" key="2">
    <source>
        <dbReference type="SAM" id="SignalP"/>
    </source>
</evidence>
<dbReference type="RefSeq" id="WP_119194559.1">
    <property type="nucleotide sequence ID" value="NZ_JAJEPX010000004.1"/>
</dbReference>
<dbReference type="GeneID" id="98659464"/>
<dbReference type="Gene3D" id="3.20.20.370">
    <property type="entry name" value="Glycoside hydrolase/deacetylase"/>
    <property type="match status" value="1"/>
</dbReference>
<evidence type="ECO:0008006" key="5">
    <source>
        <dbReference type="Google" id="ProtNLM"/>
    </source>
</evidence>
<accession>A0AAW4VZL7</accession>
<reference evidence="3 4" key="1">
    <citation type="submission" date="2021-10" db="EMBL/GenBank/DDBJ databases">
        <title>Anaerobic single-cell dispensing facilitates the cultivation of human gut bacteria.</title>
        <authorList>
            <person name="Afrizal A."/>
        </authorList>
    </citation>
    <scope>NUCLEOTIDE SEQUENCE [LARGE SCALE GENOMIC DNA]</scope>
    <source>
        <strain evidence="3 4">CLA-AA-H270</strain>
    </source>
</reference>
<keyword evidence="4" id="KW-1185">Reference proteome</keyword>
<evidence type="ECO:0000313" key="3">
    <source>
        <dbReference type="EMBL" id="MCC2176057.1"/>
    </source>
</evidence>
<feature type="region of interest" description="Disordered" evidence="1">
    <location>
        <begin position="164"/>
        <end position="189"/>
    </location>
</feature>
<dbReference type="SUPFAM" id="SSF88713">
    <property type="entry name" value="Glycoside hydrolase/deacetylase"/>
    <property type="match status" value="1"/>
</dbReference>
<keyword evidence="2" id="KW-0732">Signal</keyword>
<sequence>MRIKKIISCVLCAALLLTFLPAPAHAVTLTAINDSILPLDESTMPARLGGETYVPYSVFTTLGVSASENDGVLDLSANGETLSFSTAEGYVYDQNLNSYSTPAYEMNGTVYVPVKLCCAKFGFTYSSLTLQGENVLRVADGSAQSDSAFIAAHTKVIENTIDNYKGSTSESDRSNNTNTNPAPAKPVDNDTIEIPKVEEKPAKKPVRVYLAYYGAPNENTAAVLDNLHDAGRQAAFFLPTDTSKWDDDLVRRIAAEGHTAAFLLQADSKTDGADMLADLAAANERLTLLTGVAARIAANQSGSDALTEAQRSVLIGAGYRLWDAGLDSGDAEKNAAEAYTQTVQYFASTSGVVVVRLHHSKATPRLTEALCSYIGRQGISAGRITYSVAPVNSASDTR</sequence>
<comment type="caution">
    <text evidence="3">The sequence shown here is derived from an EMBL/GenBank/DDBJ whole genome shotgun (WGS) entry which is preliminary data.</text>
</comment>
<protein>
    <recommendedName>
        <fullName evidence="5">NodB homology domain-containing protein</fullName>
    </recommendedName>
</protein>
<dbReference type="InterPro" id="IPR011330">
    <property type="entry name" value="Glyco_hydro/deAcase_b/a-brl"/>
</dbReference>
<dbReference type="Proteomes" id="UP001298753">
    <property type="component" value="Unassembled WGS sequence"/>
</dbReference>
<dbReference type="GO" id="GO:0005975">
    <property type="term" value="P:carbohydrate metabolic process"/>
    <property type="evidence" value="ECO:0007669"/>
    <property type="project" value="InterPro"/>
</dbReference>
<gene>
    <name evidence="3" type="ORF">LKD22_02730</name>
</gene>
<organism evidence="3 4">
    <name type="scientific">Agathobaculum butyriciproducens</name>
    <dbReference type="NCBI Taxonomy" id="1628085"/>
    <lineage>
        <taxon>Bacteria</taxon>
        <taxon>Bacillati</taxon>
        <taxon>Bacillota</taxon>
        <taxon>Clostridia</taxon>
        <taxon>Eubacteriales</taxon>
        <taxon>Butyricicoccaceae</taxon>
        <taxon>Agathobaculum</taxon>
    </lineage>
</organism>
<evidence type="ECO:0000313" key="4">
    <source>
        <dbReference type="Proteomes" id="UP001298753"/>
    </source>
</evidence>
<feature type="chain" id="PRO_5043554426" description="NodB homology domain-containing protein" evidence="2">
    <location>
        <begin position="27"/>
        <end position="398"/>
    </location>
</feature>
<proteinExistence type="predicted"/>
<evidence type="ECO:0000256" key="1">
    <source>
        <dbReference type="SAM" id="MobiDB-lite"/>
    </source>
</evidence>
<name>A0AAW4VZL7_9FIRM</name>
<dbReference type="AlphaFoldDB" id="A0AAW4VZL7"/>
<dbReference type="EMBL" id="JAJEPX010000004">
    <property type="protein sequence ID" value="MCC2176057.1"/>
    <property type="molecule type" value="Genomic_DNA"/>
</dbReference>
<feature type="signal peptide" evidence="2">
    <location>
        <begin position="1"/>
        <end position="26"/>
    </location>
</feature>